<evidence type="ECO:0000256" key="1">
    <source>
        <dbReference type="ARBA" id="ARBA00022801"/>
    </source>
</evidence>
<dbReference type="Gene3D" id="3.40.1090.10">
    <property type="entry name" value="Cytosolic phospholipase A2 catalytic domain"/>
    <property type="match status" value="2"/>
</dbReference>
<evidence type="ECO:0000256" key="2">
    <source>
        <dbReference type="ARBA" id="ARBA00022963"/>
    </source>
</evidence>
<dbReference type="GO" id="GO:0016042">
    <property type="term" value="P:lipid catabolic process"/>
    <property type="evidence" value="ECO:0007669"/>
    <property type="project" value="UniProtKB-UniRule"/>
</dbReference>
<comment type="caution">
    <text evidence="7">The sequence shown here is derived from an EMBL/GenBank/DDBJ whole genome shotgun (WGS) entry which is preliminary data.</text>
</comment>
<dbReference type="EMBL" id="AGRW01000036">
    <property type="protein sequence ID" value="EIC02621.1"/>
    <property type="molecule type" value="Genomic_DNA"/>
</dbReference>
<keyword evidence="2 4" id="KW-0442">Lipid degradation</keyword>
<feature type="chain" id="PRO_5003609708" evidence="5">
    <location>
        <begin position="21"/>
        <end position="298"/>
    </location>
</feature>
<dbReference type="PATRIC" id="fig|907348.3.peg.613"/>
<name>H7EIH0_9SPIR</name>
<organism evidence="7 8">
    <name type="scientific">Treponema saccharophilum DSM 2985</name>
    <dbReference type="NCBI Taxonomy" id="907348"/>
    <lineage>
        <taxon>Bacteria</taxon>
        <taxon>Pseudomonadati</taxon>
        <taxon>Spirochaetota</taxon>
        <taxon>Spirochaetia</taxon>
        <taxon>Spirochaetales</taxon>
        <taxon>Treponemataceae</taxon>
        <taxon>Treponema</taxon>
    </lineage>
</organism>
<dbReference type="eggNOG" id="COG1752">
    <property type="taxonomic scope" value="Bacteria"/>
</dbReference>
<dbReference type="SUPFAM" id="SSF52151">
    <property type="entry name" value="FabD/lysophospholipase-like"/>
    <property type="match status" value="1"/>
</dbReference>
<feature type="signal peptide" evidence="5">
    <location>
        <begin position="1"/>
        <end position="20"/>
    </location>
</feature>
<dbReference type="RefSeq" id="WP_002702742.1">
    <property type="nucleotide sequence ID" value="NZ_AGRW01000036.1"/>
</dbReference>
<evidence type="ECO:0000256" key="4">
    <source>
        <dbReference type="PROSITE-ProRule" id="PRU01161"/>
    </source>
</evidence>
<dbReference type="InterPro" id="IPR050301">
    <property type="entry name" value="NTE"/>
</dbReference>
<dbReference type="PROSITE" id="PS51635">
    <property type="entry name" value="PNPLA"/>
    <property type="match status" value="1"/>
</dbReference>
<evidence type="ECO:0000313" key="8">
    <source>
        <dbReference type="Proteomes" id="UP000003571"/>
    </source>
</evidence>
<dbReference type="Proteomes" id="UP000003571">
    <property type="component" value="Unassembled WGS sequence"/>
</dbReference>
<dbReference type="PANTHER" id="PTHR14226">
    <property type="entry name" value="NEUROPATHY TARGET ESTERASE/SWISS CHEESE D.MELANOGASTER"/>
    <property type="match status" value="1"/>
</dbReference>
<gene>
    <name evidence="7" type="ORF">TresaDRAFT_1901</name>
</gene>
<accession>H7EIH0</accession>
<feature type="active site" description="Nucleophile" evidence="4">
    <location>
        <position position="63"/>
    </location>
</feature>
<dbReference type="InterPro" id="IPR016035">
    <property type="entry name" value="Acyl_Trfase/lysoPLipase"/>
</dbReference>
<dbReference type="OrthoDB" id="9770965at2"/>
<proteinExistence type="predicted"/>
<feature type="short sequence motif" description="GXGXXG" evidence="4">
    <location>
        <begin position="32"/>
        <end position="37"/>
    </location>
</feature>
<keyword evidence="3 4" id="KW-0443">Lipid metabolism</keyword>
<reference evidence="7 8" key="1">
    <citation type="submission" date="2011-09" db="EMBL/GenBank/DDBJ databases">
        <title>The draft genome of Treponema saccharophilum DSM 2985.</title>
        <authorList>
            <consortium name="US DOE Joint Genome Institute (JGI-PGF)"/>
            <person name="Lucas S."/>
            <person name="Copeland A."/>
            <person name="Lapidus A."/>
            <person name="Glavina del Rio T."/>
            <person name="Dalin E."/>
            <person name="Tice H."/>
            <person name="Bruce D."/>
            <person name="Goodwin L."/>
            <person name="Pitluck S."/>
            <person name="Peters L."/>
            <person name="Kyrpides N."/>
            <person name="Mavromatis K."/>
            <person name="Ivanova N."/>
            <person name="Markowitz V."/>
            <person name="Cheng J.-F."/>
            <person name="Hugenholtz P."/>
            <person name="Woyke T."/>
            <person name="Wu D."/>
            <person name="Gronow S."/>
            <person name="Wellnitz S."/>
            <person name="Brambilla E."/>
            <person name="Klenk H.-P."/>
            <person name="Eisen J.A."/>
        </authorList>
    </citation>
    <scope>NUCLEOTIDE SEQUENCE [LARGE SCALE GENOMIC DNA]</scope>
    <source>
        <strain evidence="7 8">DSM 2985</strain>
    </source>
</reference>
<protein>
    <submittedName>
        <fullName evidence="7">Patatin</fullName>
    </submittedName>
</protein>
<dbReference type="AlphaFoldDB" id="H7EIH0"/>
<feature type="short sequence motif" description="GXSXG" evidence="4">
    <location>
        <begin position="61"/>
        <end position="65"/>
    </location>
</feature>
<evidence type="ECO:0000259" key="6">
    <source>
        <dbReference type="PROSITE" id="PS51635"/>
    </source>
</evidence>
<keyword evidence="8" id="KW-1185">Reference proteome</keyword>
<feature type="domain" description="PNPLA" evidence="6">
    <location>
        <begin position="28"/>
        <end position="208"/>
    </location>
</feature>
<dbReference type="STRING" id="907348.TresaDRAFT_1901"/>
<dbReference type="GO" id="GO:0016787">
    <property type="term" value="F:hydrolase activity"/>
    <property type="evidence" value="ECO:0007669"/>
    <property type="project" value="UniProtKB-UniRule"/>
</dbReference>
<keyword evidence="5" id="KW-0732">Signal</keyword>
<sequence>MIARQFFLRLAALLFLAVRAVSCEEYALVLSGGGGKGAYEVGVWKALSEFGIAQKTTLISGTSVGGLNAALFACVTPAEAESIWLKEVPGRLQGDGSLISQAGLDSIIGEIGVEKIKTLSYPKVFVTAVRNDSLPKKLLKLVTSEIGSYSYRFLLNEEVDSDEIRKKLLATSAFPLVMKPVKLSDGNYYSDGGQQHIGGDNTPVAPVEENAGRVGKAFVVYLKDVGSSSRHSALRRPSEGSPVDFIDIVPSVALGNFWEGTANFSEEKIASLIELGYSDTVALLRANDLNPVSSFWFR</sequence>
<evidence type="ECO:0000256" key="3">
    <source>
        <dbReference type="ARBA" id="ARBA00023098"/>
    </source>
</evidence>
<dbReference type="InterPro" id="IPR002641">
    <property type="entry name" value="PNPLA_dom"/>
</dbReference>
<feature type="short sequence motif" description="DGA/G" evidence="4">
    <location>
        <begin position="191"/>
        <end position="193"/>
    </location>
</feature>
<evidence type="ECO:0000313" key="7">
    <source>
        <dbReference type="EMBL" id="EIC02621.1"/>
    </source>
</evidence>
<feature type="active site" description="Proton acceptor" evidence="4">
    <location>
        <position position="191"/>
    </location>
</feature>
<dbReference type="Pfam" id="PF01734">
    <property type="entry name" value="Patatin"/>
    <property type="match status" value="1"/>
</dbReference>
<keyword evidence="1 4" id="KW-0378">Hydrolase</keyword>
<dbReference type="PANTHER" id="PTHR14226:SF57">
    <property type="entry name" value="BLR7027 PROTEIN"/>
    <property type="match status" value="1"/>
</dbReference>
<evidence type="ECO:0000256" key="5">
    <source>
        <dbReference type="SAM" id="SignalP"/>
    </source>
</evidence>